<feature type="region of interest" description="Disordered" evidence="2">
    <location>
        <begin position="104"/>
        <end position="123"/>
    </location>
</feature>
<evidence type="ECO:0000256" key="3">
    <source>
        <dbReference type="SAM" id="Phobius"/>
    </source>
</evidence>
<keyword evidence="3" id="KW-1133">Transmembrane helix</keyword>
<sequence length="205" mass="21723">MGDCTPLSQLISSNALKLLANTSEYGDGDVASLQCLSGYDLKGPDVVTCVLGRWSPSLPSCTAKRSPSGLSTDQTVIIVICAIASLIALIVILAMCVICCKKSKDEDPTPPEKPEPKVGATNPVMDWVQKSDLGPTTMDEDDNVGMPPVHLSTLSPVLKGKQDAADEDNINGEDNVGMPPVHLSTMSPVLKGKQENAEETDIQFK</sequence>
<dbReference type="Gene3D" id="2.10.70.10">
    <property type="entry name" value="Complement Module, domain 1"/>
    <property type="match status" value="1"/>
</dbReference>
<accession>A0A8J1UZT8</accession>
<dbReference type="SUPFAM" id="SSF57535">
    <property type="entry name" value="Complement control module/SCR domain"/>
    <property type="match status" value="1"/>
</dbReference>
<protein>
    <submittedName>
        <fullName evidence="4">Uncharacterized protein</fullName>
    </submittedName>
</protein>
<dbReference type="EMBL" id="CAIIXF020000691">
    <property type="protein sequence ID" value="CAH1803394.1"/>
    <property type="molecule type" value="Genomic_DNA"/>
</dbReference>
<name>A0A8J1UZT8_OWEFU</name>
<comment type="caution">
    <text evidence="4">The sequence shown here is derived from an EMBL/GenBank/DDBJ whole genome shotgun (WGS) entry which is preliminary data.</text>
</comment>
<dbReference type="SMART" id="SM00032">
    <property type="entry name" value="CCP"/>
    <property type="match status" value="1"/>
</dbReference>
<gene>
    <name evidence="4" type="ORF">OFUS_LOCUS26998</name>
</gene>
<dbReference type="PROSITE" id="PS50923">
    <property type="entry name" value="SUSHI"/>
    <property type="match status" value="1"/>
</dbReference>
<keyword evidence="5" id="KW-1185">Reference proteome</keyword>
<dbReference type="OrthoDB" id="8961654at2759"/>
<feature type="transmembrane region" description="Helical" evidence="3">
    <location>
        <begin position="76"/>
        <end position="100"/>
    </location>
</feature>
<evidence type="ECO:0000313" key="4">
    <source>
        <dbReference type="EMBL" id="CAH1803394.1"/>
    </source>
</evidence>
<dbReference type="Pfam" id="PF00084">
    <property type="entry name" value="Sushi"/>
    <property type="match status" value="1"/>
</dbReference>
<keyword evidence="3" id="KW-0812">Transmembrane</keyword>
<feature type="region of interest" description="Disordered" evidence="2">
    <location>
        <begin position="136"/>
        <end position="205"/>
    </location>
</feature>
<keyword evidence="1" id="KW-0768">Sushi</keyword>
<comment type="caution">
    <text evidence="1">Lacks conserved residue(s) required for the propagation of feature annotation.</text>
</comment>
<evidence type="ECO:0000313" key="5">
    <source>
        <dbReference type="Proteomes" id="UP000749559"/>
    </source>
</evidence>
<evidence type="ECO:0000256" key="1">
    <source>
        <dbReference type="PROSITE-ProRule" id="PRU00302"/>
    </source>
</evidence>
<organism evidence="4 5">
    <name type="scientific">Owenia fusiformis</name>
    <name type="common">Polychaete worm</name>
    <dbReference type="NCBI Taxonomy" id="6347"/>
    <lineage>
        <taxon>Eukaryota</taxon>
        <taxon>Metazoa</taxon>
        <taxon>Spiralia</taxon>
        <taxon>Lophotrochozoa</taxon>
        <taxon>Annelida</taxon>
        <taxon>Polychaeta</taxon>
        <taxon>Sedentaria</taxon>
        <taxon>Canalipalpata</taxon>
        <taxon>Sabellida</taxon>
        <taxon>Oweniida</taxon>
        <taxon>Oweniidae</taxon>
        <taxon>Owenia</taxon>
    </lineage>
</organism>
<feature type="compositionally biased region" description="Basic and acidic residues" evidence="2">
    <location>
        <begin position="104"/>
        <end position="116"/>
    </location>
</feature>
<reference evidence="4" key="1">
    <citation type="submission" date="2022-03" db="EMBL/GenBank/DDBJ databases">
        <authorList>
            <person name="Martin C."/>
        </authorList>
    </citation>
    <scope>NUCLEOTIDE SEQUENCE</scope>
</reference>
<dbReference type="InterPro" id="IPR000436">
    <property type="entry name" value="Sushi_SCR_CCP_dom"/>
</dbReference>
<dbReference type="AlphaFoldDB" id="A0A8J1UZT8"/>
<keyword evidence="3" id="KW-0472">Membrane</keyword>
<dbReference type="CDD" id="cd00033">
    <property type="entry name" value="CCP"/>
    <property type="match status" value="1"/>
</dbReference>
<dbReference type="Proteomes" id="UP000749559">
    <property type="component" value="Unassembled WGS sequence"/>
</dbReference>
<dbReference type="InterPro" id="IPR035976">
    <property type="entry name" value="Sushi/SCR/CCP_sf"/>
</dbReference>
<proteinExistence type="predicted"/>
<evidence type="ECO:0000256" key="2">
    <source>
        <dbReference type="SAM" id="MobiDB-lite"/>
    </source>
</evidence>
<feature type="compositionally biased region" description="Basic and acidic residues" evidence="2">
    <location>
        <begin position="192"/>
        <end position="205"/>
    </location>
</feature>